<gene>
    <name evidence="5" type="ORF">HBF26_17830</name>
</gene>
<protein>
    <submittedName>
        <fullName evidence="5">Lytic enzyme</fullName>
    </submittedName>
</protein>
<feature type="domain" description="Glycoside hydrolase family 19 catalytic" evidence="2">
    <location>
        <begin position="99"/>
        <end position="149"/>
    </location>
</feature>
<proteinExistence type="predicted"/>
<feature type="region of interest" description="Disordered" evidence="1">
    <location>
        <begin position="388"/>
        <end position="427"/>
    </location>
</feature>
<dbReference type="PANTHER" id="PTHR34408">
    <property type="entry name" value="FAMILY PROTEIN, PUTATIVE-RELATED"/>
    <property type="match status" value="1"/>
</dbReference>
<dbReference type="Proteomes" id="UP001429601">
    <property type="component" value="Unassembled WGS sequence"/>
</dbReference>
<evidence type="ECO:0000256" key="1">
    <source>
        <dbReference type="SAM" id="MobiDB-lite"/>
    </source>
</evidence>
<dbReference type="InterPro" id="IPR000726">
    <property type="entry name" value="Glyco_hydro_19_cat"/>
</dbReference>
<name>A0ABX0QAG7_9GAMM</name>
<evidence type="ECO:0000259" key="2">
    <source>
        <dbReference type="Pfam" id="PF00182"/>
    </source>
</evidence>
<dbReference type="Gene3D" id="1.10.101.10">
    <property type="entry name" value="PGBD-like superfamily/PGBD"/>
    <property type="match status" value="1"/>
</dbReference>
<dbReference type="PANTHER" id="PTHR34408:SF1">
    <property type="entry name" value="GLYCOSYL HYDROLASE FAMILY 19 DOMAIN-CONTAINING PROTEIN HI_1415"/>
    <property type="match status" value="1"/>
</dbReference>
<feature type="domain" description="X-Tfes XVIPCD" evidence="4">
    <location>
        <begin position="300"/>
        <end position="398"/>
    </location>
</feature>
<dbReference type="RefSeq" id="WP_167129396.1">
    <property type="nucleotide sequence ID" value="NZ_JAAQQR010000011.1"/>
</dbReference>
<dbReference type="Pfam" id="PF00182">
    <property type="entry name" value="Glyco_hydro_19"/>
    <property type="match status" value="1"/>
</dbReference>
<dbReference type="SUPFAM" id="SSF53955">
    <property type="entry name" value="Lysozyme-like"/>
    <property type="match status" value="1"/>
</dbReference>
<reference evidence="5 6" key="1">
    <citation type="journal article" date="2011" name="Curr. Microbiol.">
        <title>Luteibacter jiangsuensis sp. nov.: a methamidophos-degrading bacterium isolated from a methamidophos-manufacturing factory.</title>
        <authorList>
            <person name="Wang L."/>
            <person name="Wang G.L."/>
            <person name="Li S.P."/>
            <person name="Jiang J.D."/>
        </authorList>
    </citation>
    <scope>NUCLEOTIDE SEQUENCE [LARGE SCALE GENOMIC DNA]</scope>
    <source>
        <strain evidence="5 6">CGMCC 1.10133</strain>
    </source>
</reference>
<dbReference type="InterPro" id="IPR036365">
    <property type="entry name" value="PGBD-like_sf"/>
</dbReference>
<dbReference type="Pfam" id="PF20410">
    <property type="entry name" value="X-Tfes_XVIPCD"/>
    <property type="match status" value="1"/>
</dbReference>
<dbReference type="SUPFAM" id="SSF47090">
    <property type="entry name" value="PGBD-like"/>
    <property type="match status" value="1"/>
</dbReference>
<dbReference type="EMBL" id="JAAQQR010000011">
    <property type="protein sequence ID" value="NID06756.1"/>
    <property type="molecule type" value="Genomic_DNA"/>
</dbReference>
<evidence type="ECO:0000259" key="3">
    <source>
        <dbReference type="Pfam" id="PF01471"/>
    </source>
</evidence>
<feature type="domain" description="Peptidoglycan binding-like" evidence="3">
    <location>
        <begin position="226"/>
        <end position="286"/>
    </location>
</feature>
<keyword evidence="6" id="KW-1185">Reference proteome</keyword>
<comment type="caution">
    <text evidence="5">The sequence shown here is derived from an EMBL/GenBank/DDBJ whole genome shotgun (WGS) entry which is preliminary data.</text>
</comment>
<evidence type="ECO:0000313" key="5">
    <source>
        <dbReference type="EMBL" id="NID06756.1"/>
    </source>
</evidence>
<dbReference type="Gene3D" id="1.10.530.10">
    <property type="match status" value="1"/>
</dbReference>
<accession>A0ABX0QAG7</accession>
<sequence length="427" mass="46672">MATDRETQVLTDAYAAGIRSPRELANFMAQVTHESNGLNRLEESFRYTRNISQIPVKSAWREGAEALEAARLEALKGHPEKLAELMYGGRNGNDQPGDGWTYRGRGYIQLTGKDNYRAAGDALGLDLVGHPDLAAKPENASRIAVWYWENRVPEAAREDVRAATIAVNGKLNGFEDRENRFADWQRRLTPDVMQRLGDGSVGLPVSPTAVRHTDVHQRNLKEGAHGEDVRELQKTLAQLGYTDSHHRPLRPDGDFGPGTRSALEAFQRDHHLKTDGIAGPSTMAAIAAVHPSRTNVLRLDDPSHPDHALYEQARAAVHRLDAQHQRTPDQQSDNLAAALTVAARREGMTSIDHVVLSDDASRAYAVAGDANSPHKRVADVATTQAVNTPVEQSASALAKPLPQEPSSHHVQRQAASSPEAPPPVMNL</sequence>
<dbReference type="Pfam" id="PF01471">
    <property type="entry name" value="PG_binding_1"/>
    <property type="match status" value="1"/>
</dbReference>
<dbReference type="InterPro" id="IPR036366">
    <property type="entry name" value="PGBDSf"/>
</dbReference>
<evidence type="ECO:0000313" key="6">
    <source>
        <dbReference type="Proteomes" id="UP001429601"/>
    </source>
</evidence>
<dbReference type="InterPro" id="IPR002477">
    <property type="entry name" value="Peptidoglycan-bd-like"/>
</dbReference>
<evidence type="ECO:0000259" key="4">
    <source>
        <dbReference type="Pfam" id="PF20410"/>
    </source>
</evidence>
<dbReference type="InterPro" id="IPR046519">
    <property type="entry name" value="X-Tfes_XVIPCD"/>
</dbReference>
<dbReference type="InterPro" id="IPR023346">
    <property type="entry name" value="Lysozyme-like_dom_sf"/>
</dbReference>
<dbReference type="InterPro" id="IPR052354">
    <property type="entry name" value="Cell_Wall_Dynamics_Protein"/>
</dbReference>
<organism evidence="5 6">
    <name type="scientific">Luteibacter jiangsuensis</name>
    <dbReference type="NCBI Taxonomy" id="637577"/>
    <lineage>
        <taxon>Bacteria</taxon>
        <taxon>Pseudomonadati</taxon>
        <taxon>Pseudomonadota</taxon>
        <taxon>Gammaproteobacteria</taxon>
        <taxon>Lysobacterales</taxon>
        <taxon>Rhodanobacteraceae</taxon>
        <taxon>Luteibacter</taxon>
    </lineage>
</organism>